<proteinExistence type="predicted"/>
<feature type="transmembrane region" description="Helical" evidence="5">
    <location>
        <begin position="158"/>
        <end position="177"/>
    </location>
</feature>
<accession>A0A0F3IYH4</accession>
<reference evidence="7 8" key="1">
    <citation type="submission" date="2015-03" db="EMBL/GenBank/DDBJ databases">
        <title>Draft genome sequence of Elstera litoralis.</title>
        <authorList>
            <person name="Rahalkar M.C."/>
            <person name="Dhakephalkar P.K."/>
            <person name="Pore S.D."/>
            <person name="Arora P."/>
            <person name="Kapse N.G."/>
            <person name="Pandit P.S."/>
        </authorList>
    </citation>
    <scope>NUCLEOTIDE SEQUENCE [LARGE SCALE GENOMIC DNA]</scope>
    <source>
        <strain evidence="7 8">Dia-1</strain>
    </source>
</reference>
<keyword evidence="3 5" id="KW-1133">Transmembrane helix</keyword>
<evidence type="ECO:0000256" key="4">
    <source>
        <dbReference type="ARBA" id="ARBA00023136"/>
    </source>
</evidence>
<organism evidence="7 8">
    <name type="scientific">Elstera litoralis</name>
    <dbReference type="NCBI Taxonomy" id="552518"/>
    <lineage>
        <taxon>Bacteria</taxon>
        <taxon>Pseudomonadati</taxon>
        <taxon>Pseudomonadota</taxon>
        <taxon>Alphaproteobacteria</taxon>
        <taxon>Rhodospirillales</taxon>
        <taxon>Rhodospirillaceae</taxon>
        <taxon>Elstera</taxon>
    </lineage>
</organism>
<evidence type="ECO:0000256" key="1">
    <source>
        <dbReference type="ARBA" id="ARBA00004141"/>
    </source>
</evidence>
<feature type="transmembrane region" description="Helical" evidence="5">
    <location>
        <begin position="252"/>
        <end position="271"/>
    </location>
</feature>
<dbReference type="PANTHER" id="PTHR32322:SF9">
    <property type="entry name" value="AMINO-ACID METABOLITE EFFLUX PUMP-RELATED"/>
    <property type="match status" value="1"/>
</dbReference>
<dbReference type="InterPro" id="IPR037185">
    <property type="entry name" value="EmrE-like"/>
</dbReference>
<keyword evidence="2 5" id="KW-0812">Transmembrane</keyword>
<evidence type="ECO:0000256" key="5">
    <source>
        <dbReference type="SAM" id="Phobius"/>
    </source>
</evidence>
<dbReference type="OrthoDB" id="9810556at2"/>
<dbReference type="Proteomes" id="UP000033774">
    <property type="component" value="Unassembled WGS sequence"/>
</dbReference>
<feature type="transmembrane region" description="Helical" evidence="5">
    <location>
        <begin position="76"/>
        <end position="94"/>
    </location>
</feature>
<dbReference type="EMBL" id="LAJY01000065">
    <property type="protein sequence ID" value="KJV10644.1"/>
    <property type="molecule type" value="Genomic_DNA"/>
</dbReference>
<comment type="subcellular location">
    <subcellularLocation>
        <location evidence="1">Membrane</location>
        <topology evidence="1">Multi-pass membrane protein</topology>
    </subcellularLocation>
</comment>
<dbReference type="PANTHER" id="PTHR32322">
    <property type="entry name" value="INNER MEMBRANE TRANSPORTER"/>
    <property type="match status" value="1"/>
</dbReference>
<dbReference type="SUPFAM" id="SSF103481">
    <property type="entry name" value="Multidrug resistance efflux transporter EmrE"/>
    <property type="match status" value="2"/>
</dbReference>
<protein>
    <submittedName>
        <fullName evidence="7">ABC transporter permease</fullName>
    </submittedName>
</protein>
<feature type="transmembrane region" description="Helical" evidence="5">
    <location>
        <begin position="133"/>
        <end position="152"/>
    </location>
</feature>
<feature type="domain" description="EamA" evidence="6">
    <location>
        <begin position="160"/>
        <end position="293"/>
    </location>
</feature>
<dbReference type="RefSeq" id="WP_045774649.1">
    <property type="nucleotide sequence ID" value="NZ_LAJY01000065.1"/>
</dbReference>
<feature type="transmembrane region" description="Helical" evidence="5">
    <location>
        <begin position="100"/>
        <end position="121"/>
    </location>
</feature>
<dbReference type="InterPro" id="IPR050638">
    <property type="entry name" value="AA-Vitamin_Transporters"/>
</dbReference>
<evidence type="ECO:0000256" key="3">
    <source>
        <dbReference type="ARBA" id="ARBA00022989"/>
    </source>
</evidence>
<evidence type="ECO:0000313" key="7">
    <source>
        <dbReference type="EMBL" id="KJV10644.1"/>
    </source>
</evidence>
<comment type="caution">
    <text evidence="7">The sequence shown here is derived from an EMBL/GenBank/DDBJ whole genome shotgun (WGS) entry which is preliminary data.</text>
</comment>
<evidence type="ECO:0000313" key="8">
    <source>
        <dbReference type="Proteomes" id="UP000033774"/>
    </source>
</evidence>
<dbReference type="GO" id="GO:0016020">
    <property type="term" value="C:membrane"/>
    <property type="evidence" value="ECO:0007669"/>
    <property type="project" value="UniProtKB-SubCell"/>
</dbReference>
<feature type="domain" description="EamA" evidence="6">
    <location>
        <begin position="17"/>
        <end position="146"/>
    </location>
</feature>
<dbReference type="AlphaFoldDB" id="A0A0F3IYH4"/>
<keyword evidence="4 5" id="KW-0472">Membrane</keyword>
<name>A0A0F3IYH4_9PROT</name>
<feature type="transmembrane region" description="Helical" evidence="5">
    <location>
        <begin position="41"/>
        <end position="64"/>
    </location>
</feature>
<sequence length="311" mass="32535">MTTPQTPLMSASDWAILLLLSFLWGGSFLFAKIAVAEVPPFTIVFIRVAGAALILAVVVKLLGLGMPREREVWARFFTLALLSNVIPFSLIVYGQTQIGAGLASILNATTPLFTLIVAHLVTQDEKLTPLRLAGVMAGFAGVAVMLGPSAATGLSGPLLAQLAVLLAAFSYGWAGWYGRRLTGLHPLQAALGQVTASSVVMLPLAALAEQPWNLPMPSAAALGALAGIAIFSTALAYGLYFRLLARVGAGNASLVTFLIPPSALLMGILFLDERLTLWQGAGMLGIGAGLVLVDGRFDPQIPLNLPFCNTA</sequence>
<gene>
    <name evidence="7" type="ORF">VZ95_03505</name>
</gene>
<feature type="transmembrane region" description="Helical" evidence="5">
    <location>
        <begin position="189"/>
        <end position="208"/>
    </location>
</feature>
<feature type="transmembrane region" description="Helical" evidence="5">
    <location>
        <begin position="220"/>
        <end position="240"/>
    </location>
</feature>
<dbReference type="PATRIC" id="fig|552518.3.peg.3919"/>
<dbReference type="Pfam" id="PF00892">
    <property type="entry name" value="EamA"/>
    <property type="match status" value="2"/>
</dbReference>
<evidence type="ECO:0000259" key="6">
    <source>
        <dbReference type="Pfam" id="PF00892"/>
    </source>
</evidence>
<feature type="transmembrane region" description="Helical" evidence="5">
    <location>
        <begin position="277"/>
        <end position="293"/>
    </location>
</feature>
<keyword evidence="8" id="KW-1185">Reference proteome</keyword>
<dbReference type="InterPro" id="IPR000620">
    <property type="entry name" value="EamA_dom"/>
</dbReference>
<evidence type="ECO:0000256" key="2">
    <source>
        <dbReference type="ARBA" id="ARBA00022692"/>
    </source>
</evidence>